<evidence type="ECO:0000256" key="2">
    <source>
        <dbReference type="ARBA" id="ARBA00022801"/>
    </source>
</evidence>
<sequence>MKNKLIETEEQLMENNRFRKLIGVQIEDIGDGTALLSLPVTDDLLQSGHVVHGGVLSVLIDSVIGTAVRSVLEPNKISVTAEMNINYFRPATKGKILAEGKLVNKGRTLIVGTGDIRNEEGKLLATGRATYAVIERAT</sequence>
<keyword evidence="5" id="KW-1185">Reference proteome</keyword>
<comment type="caution">
    <text evidence="4">The sequence shown here is derived from an EMBL/GenBank/DDBJ whole genome shotgun (WGS) entry which is preliminary data.</text>
</comment>
<dbReference type="AlphaFoldDB" id="A0A2U1JUA1"/>
<evidence type="ECO:0000313" key="4">
    <source>
        <dbReference type="EMBL" id="PWA08766.1"/>
    </source>
</evidence>
<dbReference type="InterPro" id="IPR003736">
    <property type="entry name" value="PAAI_dom"/>
</dbReference>
<feature type="domain" description="Thioesterase" evidence="3">
    <location>
        <begin position="49"/>
        <end position="124"/>
    </location>
</feature>
<dbReference type="PANTHER" id="PTHR21660:SF1">
    <property type="entry name" value="ACYL-COENZYME A THIOESTERASE 13"/>
    <property type="match status" value="1"/>
</dbReference>
<evidence type="ECO:0000259" key="3">
    <source>
        <dbReference type="Pfam" id="PF03061"/>
    </source>
</evidence>
<dbReference type="NCBIfam" id="TIGR00369">
    <property type="entry name" value="unchar_dom_1"/>
    <property type="match status" value="1"/>
</dbReference>
<evidence type="ECO:0000313" key="5">
    <source>
        <dbReference type="Proteomes" id="UP000245998"/>
    </source>
</evidence>
<dbReference type="Pfam" id="PF03061">
    <property type="entry name" value="4HBT"/>
    <property type="match status" value="1"/>
</dbReference>
<dbReference type="GO" id="GO:0047617">
    <property type="term" value="F:fatty acyl-CoA hydrolase activity"/>
    <property type="evidence" value="ECO:0007669"/>
    <property type="project" value="InterPro"/>
</dbReference>
<dbReference type="PANTHER" id="PTHR21660">
    <property type="entry name" value="THIOESTERASE SUPERFAMILY MEMBER-RELATED"/>
    <property type="match status" value="1"/>
</dbReference>
<name>A0A2U1JUA1_9BACI</name>
<keyword evidence="2" id="KW-0378">Hydrolase</keyword>
<dbReference type="EMBL" id="QCZG01000034">
    <property type="protein sequence ID" value="PWA08766.1"/>
    <property type="molecule type" value="Genomic_DNA"/>
</dbReference>
<organism evidence="4 5">
    <name type="scientific">Pueribacillus theae</name>
    <dbReference type="NCBI Taxonomy" id="2171751"/>
    <lineage>
        <taxon>Bacteria</taxon>
        <taxon>Bacillati</taxon>
        <taxon>Bacillota</taxon>
        <taxon>Bacilli</taxon>
        <taxon>Bacillales</taxon>
        <taxon>Bacillaceae</taxon>
        <taxon>Pueribacillus</taxon>
    </lineage>
</organism>
<evidence type="ECO:0000256" key="1">
    <source>
        <dbReference type="ARBA" id="ARBA00008324"/>
    </source>
</evidence>
<dbReference type="InterPro" id="IPR029069">
    <property type="entry name" value="HotDog_dom_sf"/>
</dbReference>
<comment type="similarity">
    <text evidence="1">Belongs to the thioesterase PaaI family.</text>
</comment>
<gene>
    <name evidence="4" type="ORF">DCC39_14255</name>
</gene>
<dbReference type="SUPFAM" id="SSF54637">
    <property type="entry name" value="Thioesterase/thiol ester dehydrase-isomerase"/>
    <property type="match status" value="1"/>
</dbReference>
<reference evidence="4 5" key="1">
    <citation type="submission" date="2018-04" db="EMBL/GenBank/DDBJ databases">
        <title>Camelliibacillus theae gen. nov., sp. nov., isolated from Pu'er tea.</title>
        <authorList>
            <person name="Niu L."/>
        </authorList>
    </citation>
    <scope>NUCLEOTIDE SEQUENCE [LARGE SCALE GENOMIC DNA]</scope>
    <source>
        <strain evidence="4 5">T8</strain>
    </source>
</reference>
<accession>A0A2U1JUA1</accession>
<dbReference type="RefSeq" id="WP_116555571.1">
    <property type="nucleotide sequence ID" value="NZ_QCZG01000034.1"/>
</dbReference>
<dbReference type="InterPro" id="IPR006683">
    <property type="entry name" value="Thioestr_dom"/>
</dbReference>
<dbReference type="Proteomes" id="UP000245998">
    <property type="component" value="Unassembled WGS sequence"/>
</dbReference>
<dbReference type="InterPro" id="IPR039298">
    <property type="entry name" value="ACOT13"/>
</dbReference>
<protein>
    <recommendedName>
        <fullName evidence="3">Thioesterase domain-containing protein</fullName>
    </recommendedName>
</protein>
<dbReference type="Gene3D" id="3.10.129.10">
    <property type="entry name" value="Hotdog Thioesterase"/>
    <property type="match status" value="1"/>
</dbReference>
<dbReference type="OrthoDB" id="337200at2"/>
<proteinExistence type="inferred from homology"/>
<dbReference type="CDD" id="cd03443">
    <property type="entry name" value="PaaI_thioesterase"/>
    <property type="match status" value="1"/>
</dbReference>